<dbReference type="GO" id="GO:0015940">
    <property type="term" value="P:pantothenate biosynthetic process"/>
    <property type="evidence" value="ECO:0007669"/>
    <property type="project" value="UniProtKB-UniRule"/>
</dbReference>
<feature type="active site" description="Proton donor" evidence="8">
    <location>
        <position position="37"/>
    </location>
</feature>
<gene>
    <name evidence="8" type="primary">panC</name>
    <name evidence="9" type="ORF">SAMN06265379_103435</name>
</gene>
<evidence type="ECO:0000256" key="3">
    <source>
        <dbReference type="ARBA" id="ARBA00022598"/>
    </source>
</evidence>
<evidence type="ECO:0000313" key="10">
    <source>
        <dbReference type="Proteomes" id="UP000319040"/>
    </source>
</evidence>
<name>A0A521CSC1_SACCC</name>
<evidence type="ECO:0000256" key="7">
    <source>
        <dbReference type="ARBA" id="ARBA00048258"/>
    </source>
</evidence>
<keyword evidence="10" id="KW-1185">Reference proteome</keyword>
<comment type="function">
    <text evidence="8">Catalyzes the condensation of pantoate with beta-alanine in an ATP-dependent reaction via a pantoyl-adenylate intermediate.</text>
</comment>
<dbReference type="GO" id="GO:0005829">
    <property type="term" value="C:cytosol"/>
    <property type="evidence" value="ECO:0007669"/>
    <property type="project" value="TreeGrafter"/>
</dbReference>
<comment type="subunit">
    <text evidence="8">Homodimer.</text>
</comment>
<comment type="similarity">
    <text evidence="2 8">Belongs to the pantothenate synthetase family.</text>
</comment>
<keyword evidence="8" id="KW-0963">Cytoplasm</keyword>
<evidence type="ECO:0000313" key="9">
    <source>
        <dbReference type="EMBL" id="SMO62389.1"/>
    </source>
</evidence>
<keyword evidence="3 8" id="KW-0436">Ligase</keyword>
<proteinExistence type="inferred from homology"/>
<feature type="binding site" evidence="8">
    <location>
        <position position="153"/>
    </location>
    <ligand>
        <name>(R)-pantoate</name>
        <dbReference type="ChEBI" id="CHEBI:15980"/>
    </ligand>
</feature>
<dbReference type="InterPro" id="IPR004821">
    <property type="entry name" value="Cyt_trans-like"/>
</dbReference>
<dbReference type="InterPro" id="IPR003721">
    <property type="entry name" value="Pantoate_ligase"/>
</dbReference>
<comment type="subcellular location">
    <subcellularLocation>
        <location evidence="8">Cytoplasm</location>
    </subcellularLocation>
</comment>
<dbReference type="EMBL" id="FXTB01000003">
    <property type="protein sequence ID" value="SMO62389.1"/>
    <property type="molecule type" value="Genomic_DNA"/>
</dbReference>
<sequence>MEIVTKSEELKKMVGKHKEEGLTIGFVPTMGALHQGHLSLINKAATCTDIVVVSIFVNPNQFNNPDDLKNYPRTIDEDTLLLNSTACNILYHPSVNQVYPNKDTRTFDFGMLDKVMEGEFRPGHFNGVAQVVSRFFDLVQPDKAFFGEKDFQQLAIIKAMTKMLNYPVEIIAGEIIREKDGLALSSRNARLNYEQRKAAPLISKVLMESKPLMNTKNIKEVVNFVVENINKSALLNVEYFNIVDGDTLQTLDKWSQSDYIVGCIAVFADKVRLIDNLIYKKLL</sequence>
<dbReference type="NCBIfam" id="TIGR00018">
    <property type="entry name" value="panC"/>
    <property type="match status" value="1"/>
</dbReference>
<keyword evidence="5 8" id="KW-0547">Nucleotide-binding</keyword>
<feature type="binding site" evidence="8">
    <location>
        <position position="61"/>
    </location>
    <ligand>
        <name>(R)-pantoate</name>
        <dbReference type="ChEBI" id="CHEBI:15980"/>
    </ligand>
</feature>
<dbReference type="RefSeq" id="WP_142533116.1">
    <property type="nucleotide sequence ID" value="NZ_FXTB01000003.1"/>
</dbReference>
<evidence type="ECO:0000256" key="4">
    <source>
        <dbReference type="ARBA" id="ARBA00022655"/>
    </source>
</evidence>
<dbReference type="Gene3D" id="3.40.50.620">
    <property type="entry name" value="HUPs"/>
    <property type="match status" value="1"/>
</dbReference>
<dbReference type="PANTHER" id="PTHR21299:SF1">
    <property type="entry name" value="PANTOATE--BETA-ALANINE LIGASE"/>
    <property type="match status" value="1"/>
</dbReference>
<feature type="binding site" evidence="8">
    <location>
        <begin position="147"/>
        <end position="150"/>
    </location>
    <ligand>
        <name>ATP</name>
        <dbReference type="ChEBI" id="CHEBI:30616"/>
    </ligand>
</feature>
<feature type="binding site" evidence="8">
    <location>
        <begin position="184"/>
        <end position="187"/>
    </location>
    <ligand>
        <name>ATP</name>
        <dbReference type="ChEBI" id="CHEBI:30616"/>
    </ligand>
</feature>
<feature type="binding site" evidence="8">
    <location>
        <position position="61"/>
    </location>
    <ligand>
        <name>beta-alanine</name>
        <dbReference type="ChEBI" id="CHEBI:57966"/>
    </ligand>
</feature>
<comment type="catalytic activity">
    <reaction evidence="7 8">
        <text>(R)-pantoate + beta-alanine + ATP = (R)-pantothenate + AMP + diphosphate + H(+)</text>
        <dbReference type="Rhea" id="RHEA:10912"/>
        <dbReference type="ChEBI" id="CHEBI:15378"/>
        <dbReference type="ChEBI" id="CHEBI:15980"/>
        <dbReference type="ChEBI" id="CHEBI:29032"/>
        <dbReference type="ChEBI" id="CHEBI:30616"/>
        <dbReference type="ChEBI" id="CHEBI:33019"/>
        <dbReference type="ChEBI" id="CHEBI:57966"/>
        <dbReference type="ChEBI" id="CHEBI:456215"/>
        <dbReference type="EC" id="6.3.2.1"/>
    </reaction>
</comment>
<dbReference type="Pfam" id="PF02569">
    <property type="entry name" value="Pantoate_ligase"/>
    <property type="match status" value="1"/>
</dbReference>
<dbReference type="Gene3D" id="3.30.1300.10">
    <property type="entry name" value="Pantoate-beta-alanine ligase, C-terminal domain"/>
    <property type="match status" value="1"/>
</dbReference>
<comment type="miscellaneous">
    <text evidence="8">The reaction proceeds by a bi uni uni bi ping pong mechanism.</text>
</comment>
<keyword evidence="4 8" id="KW-0566">Pantothenate biosynthesis</keyword>
<dbReference type="Proteomes" id="UP000319040">
    <property type="component" value="Unassembled WGS sequence"/>
</dbReference>
<dbReference type="CDD" id="cd00560">
    <property type="entry name" value="PanC"/>
    <property type="match status" value="1"/>
</dbReference>
<dbReference type="NCBIfam" id="TIGR00125">
    <property type="entry name" value="cyt_tran_rel"/>
    <property type="match status" value="1"/>
</dbReference>
<dbReference type="HAMAP" id="MF_00158">
    <property type="entry name" value="PanC"/>
    <property type="match status" value="1"/>
</dbReference>
<accession>A0A521CSC1</accession>
<evidence type="ECO:0000256" key="1">
    <source>
        <dbReference type="ARBA" id="ARBA00004990"/>
    </source>
</evidence>
<feature type="binding site" evidence="8">
    <location>
        <begin position="30"/>
        <end position="37"/>
    </location>
    <ligand>
        <name>ATP</name>
        <dbReference type="ChEBI" id="CHEBI:30616"/>
    </ligand>
</feature>
<dbReference type="EC" id="6.3.2.1" evidence="8"/>
<reference evidence="9 10" key="1">
    <citation type="submission" date="2017-05" db="EMBL/GenBank/DDBJ databases">
        <authorList>
            <person name="Varghese N."/>
            <person name="Submissions S."/>
        </authorList>
    </citation>
    <scope>NUCLEOTIDE SEQUENCE [LARGE SCALE GENOMIC DNA]</scope>
    <source>
        <strain evidence="9 10">DSM 27040</strain>
    </source>
</reference>
<organism evidence="9 10">
    <name type="scientific">Saccharicrinis carchari</name>
    <dbReference type="NCBI Taxonomy" id="1168039"/>
    <lineage>
        <taxon>Bacteria</taxon>
        <taxon>Pseudomonadati</taxon>
        <taxon>Bacteroidota</taxon>
        <taxon>Bacteroidia</taxon>
        <taxon>Marinilabiliales</taxon>
        <taxon>Marinilabiliaceae</taxon>
        <taxon>Saccharicrinis</taxon>
    </lineage>
</organism>
<dbReference type="AlphaFoldDB" id="A0A521CSC1"/>
<keyword evidence="6 8" id="KW-0067">ATP-binding</keyword>
<evidence type="ECO:0000256" key="8">
    <source>
        <dbReference type="HAMAP-Rule" id="MF_00158"/>
    </source>
</evidence>
<dbReference type="InterPro" id="IPR014729">
    <property type="entry name" value="Rossmann-like_a/b/a_fold"/>
</dbReference>
<evidence type="ECO:0000256" key="2">
    <source>
        <dbReference type="ARBA" id="ARBA00009256"/>
    </source>
</evidence>
<evidence type="ECO:0000256" key="6">
    <source>
        <dbReference type="ARBA" id="ARBA00022840"/>
    </source>
</evidence>
<dbReference type="GO" id="GO:0005524">
    <property type="term" value="F:ATP binding"/>
    <property type="evidence" value="ECO:0007669"/>
    <property type="project" value="UniProtKB-KW"/>
</dbReference>
<dbReference type="UniPathway" id="UPA00028">
    <property type="reaction ID" value="UER00005"/>
</dbReference>
<feature type="binding site" evidence="8">
    <location>
        <position position="176"/>
    </location>
    <ligand>
        <name>ATP</name>
        <dbReference type="ChEBI" id="CHEBI:30616"/>
    </ligand>
</feature>
<evidence type="ECO:0000256" key="5">
    <source>
        <dbReference type="ARBA" id="ARBA00022741"/>
    </source>
</evidence>
<dbReference type="OrthoDB" id="9773087at2"/>
<dbReference type="SUPFAM" id="SSF52374">
    <property type="entry name" value="Nucleotidylyl transferase"/>
    <property type="match status" value="1"/>
</dbReference>
<comment type="pathway">
    <text evidence="1 8">Cofactor biosynthesis; (R)-pantothenate biosynthesis; (R)-pantothenate from (R)-pantoate and beta-alanine: step 1/1.</text>
</comment>
<dbReference type="PANTHER" id="PTHR21299">
    <property type="entry name" value="CYTIDYLATE KINASE/PANTOATE-BETA-ALANINE LIGASE"/>
    <property type="match status" value="1"/>
</dbReference>
<dbReference type="InterPro" id="IPR042176">
    <property type="entry name" value="Pantoate_ligase_C"/>
</dbReference>
<protein>
    <recommendedName>
        <fullName evidence="8">Pantothenate synthetase</fullName>
        <shortName evidence="8">PS</shortName>
        <ecNumber evidence="8">6.3.2.1</ecNumber>
    </recommendedName>
    <alternativeName>
        <fullName evidence="8">Pantoate--beta-alanine ligase</fullName>
    </alternativeName>
    <alternativeName>
        <fullName evidence="8">Pantoate-activating enzyme</fullName>
    </alternativeName>
</protein>
<dbReference type="GO" id="GO:0004592">
    <property type="term" value="F:pantoate-beta-alanine ligase activity"/>
    <property type="evidence" value="ECO:0007669"/>
    <property type="project" value="UniProtKB-UniRule"/>
</dbReference>